<dbReference type="Proteomes" id="UP000265618">
    <property type="component" value="Unassembled WGS sequence"/>
</dbReference>
<dbReference type="AlphaFoldDB" id="A0A9K3D4B5"/>
<dbReference type="EMBL" id="BDIP01004435">
    <property type="protein sequence ID" value="GIQ88833.1"/>
    <property type="molecule type" value="Genomic_DNA"/>
</dbReference>
<evidence type="ECO:0000313" key="3">
    <source>
        <dbReference type="Proteomes" id="UP000265618"/>
    </source>
</evidence>
<feature type="region of interest" description="Disordered" evidence="1">
    <location>
        <begin position="1"/>
        <end position="69"/>
    </location>
</feature>
<organism evidence="2 3">
    <name type="scientific">Kipferlia bialata</name>
    <dbReference type="NCBI Taxonomy" id="797122"/>
    <lineage>
        <taxon>Eukaryota</taxon>
        <taxon>Metamonada</taxon>
        <taxon>Carpediemonas-like organisms</taxon>
        <taxon>Kipferlia</taxon>
    </lineage>
</organism>
<proteinExistence type="predicted"/>
<accession>A0A9K3D4B5</accession>
<feature type="region of interest" description="Disordered" evidence="1">
    <location>
        <begin position="99"/>
        <end position="239"/>
    </location>
</feature>
<feature type="compositionally biased region" description="Basic and acidic residues" evidence="1">
    <location>
        <begin position="105"/>
        <end position="126"/>
    </location>
</feature>
<feature type="non-terminal residue" evidence="2">
    <location>
        <position position="239"/>
    </location>
</feature>
<gene>
    <name evidence="2" type="ORF">KIPB_011173</name>
</gene>
<comment type="caution">
    <text evidence="2">The sequence shown here is derived from an EMBL/GenBank/DDBJ whole genome shotgun (WGS) entry which is preliminary data.</text>
</comment>
<sequence>MGMPSKDVPEGSEQGERAGGSGSDTQIIGRLNSLIDRLGSGGGQRSLSDFVVSKTPEPGMRSANERDRTISDMLALVLSAYKRDEDQLSRHLDTLESAINSRAPSVDRERERERVPERERERDVSGRDPAIPVDIPVITSVTERGRESSATPGVTERERDGAVIPQAVGEAALDTPVSTRVSIKGVEGEGDGEARGDTPMRETDTPGVLPPKALSGTPGAKLRQDVKMQDCDSLSLSLS</sequence>
<evidence type="ECO:0000256" key="1">
    <source>
        <dbReference type="SAM" id="MobiDB-lite"/>
    </source>
</evidence>
<keyword evidence="3" id="KW-1185">Reference proteome</keyword>
<name>A0A9K3D4B5_9EUKA</name>
<protein>
    <submittedName>
        <fullName evidence="2">Uncharacterized protein</fullName>
    </submittedName>
</protein>
<evidence type="ECO:0000313" key="2">
    <source>
        <dbReference type="EMBL" id="GIQ88833.1"/>
    </source>
</evidence>
<feature type="compositionally biased region" description="Basic and acidic residues" evidence="1">
    <location>
        <begin position="192"/>
        <end position="204"/>
    </location>
</feature>
<reference evidence="2 3" key="1">
    <citation type="journal article" date="2018" name="PLoS ONE">
        <title>The draft genome of Kipferlia bialata reveals reductive genome evolution in fornicate parasites.</title>
        <authorList>
            <person name="Tanifuji G."/>
            <person name="Takabayashi S."/>
            <person name="Kume K."/>
            <person name="Takagi M."/>
            <person name="Nakayama T."/>
            <person name="Kamikawa R."/>
            <person name="Inagaki Y."/>
            <person name="Hashimoto T."/>
        </authorList>
    </citation>
    <scope>NUCLEOTIDE SEQUENCE [LARGE SCALE GENOMIC DNA]</scope>
    <source>
        <strain evidence="2">NY0173</strain>
    </source>
</reference>